<dbReference type="Proteomes" id="UP000008457">
    <property type="component" value="Chromosome"/>
</dbReference>
<dbReference type="GO" id="GO:0016491">
    <property type="term" value="F:oxidoreductase activity"/>
    <property type="evidence" value="ECO:0007669"/>
    <property type="project" value="InterPro"/>
</dbReference>
<organism evidence="2 3">
    <name type="scientific">Mahella australiensis (strain DSM 15567 / CIP 107919 / 50-1 BON)</name>
    <dbReference type="NCBI Taxonomy" id="697281"/>
    <lineage>
        <taxon>Bacteria</taxon>
        <taxon>Bacillati</taxon>
        <taxon>Bacillota</taxon>
        <taxon>Clostridia</taxon>
        <taxon>Thermoanaerobacterales</taxon>
        <taxon>Thermoanaerobacterales Family IV. Incertae Sedis</taxon>
        <taxon>Mahella</taxon>
    </lineage>
</organism>
<dbReference type="AlphaFoldDB" id="F3ZW90"/>
<proteinExistence type="predicted"/>
<dbReference type="PANTHER" id="PTHR33531:SF7">
    <property type="entry name" value="HYPOTHETICAL MEMBRANE PROTEIN, CONSERVED"/>
    <property type="match status" value="1"/>
</dbReference>
<dbReference type="KEGG" id="mas:Mahau_2333"/>
<dbReference type="InterPro" id="IPR009078">
    <property type="entry name" value="Ferritin-like_SF"/>
</dbReference>
<dbReference type="RefSeq" id="WP_013781925.1">
    <property type="nucleotide sequence ID" value="NC_015520.1"/>
</dbReference>
<dbReference type="OrthoDB" id="9808511at2"/>
<evidence type="ECO:0000259" key="1">
    <source>
        <dbReference type="Pfam" id="PF02915"/>
    </source>
</evidence>
<dbReference type="SUPFAM" id="SSF47240">
    <property type="entry name" value="Ferritin-like"/>
    <property type="match status" value="1"/>
</dbReference>
<keyword evidence="3" id="KW-1185">Reference proteome</keyword>
<dbReference type="PANTHER" id="PTHR33531">
    <property type="entry name" value="RUBRERYTHRIN SUBFAMILY"/>
    <property type="match status" value="1"/>
</dbReference>
<name>F3ZW90_MAHA5</name>
<gene>
    <name evidence="2" type="ordered locus">Mahau_2333</name>
</gene>
<evidence type="ECO:0000313" key="3">
    <source>
        <dbReference type="Proteomes" id="UP000008457"/>
    </source>
</evidence>
<dbReference type="InterPro" id="IPR012347">
    <property type="entry name" value="Ferritin-like"/>
</dbReference>
<protein>
    <submittedName>
        <fullName evidence="2">Rubrerythrin</fullName>
    </submittedName>
</protein>
<accession>F3ZW90</accession>
<feature type="domain" description="Rubrerythrin diiron-binding" evidence="1">
    <location>
        <begin position="7"/>
        <end position="151"/>
    </location>
</feature>
<dbReference type="Pfam" id="PF02915">
    <property type="entry name" value="Rubrerythrin"/>
    <property type="match status" value="1"/>
</dbReference>
<reference evidence="3" key="1">
    <citation type="submission" date="2010-11" db="EMBL/GenBank/DDBJ databases">
        <title>The complete genome of Mahella australiensis DSM 15567.</title>
        <authorList>
            <consortium name="US DOE Joint Genome Institute (JGI-PGF)"/>
            <person name="Lucas S."/>
            <person name="Copeland A."/>
            <person name="Lapidus A."/>
            <person name="Bruce D."/>
            <person name="Goodwin L."/>
            <person name="Pitluck S."/>
            <person name="Kyrpides N."/>
            <person name="Mavromatis K."/>
            <person name="Pagani I."/>
            <person name="Ivanova N."/>
            <person name="Teshima H."/>
            <person name="Brettin T."/>
            <person name="Detter J.C."/>
            <person name="Han C."/>
            <person name="Tapia R."/>
            <person name="Land M."/>
            <person name="Hauser L."/>
            <person name="Markowitz V."/>
            <person name="Cheng J.-F."/>
            <person name="Hugenholtz P."/>
            <person name="Woyke T."/>
            <person name="Wu D."/>
            <person name="Spring S."/>
            <person name="Pukall R."/>
            <person name="Steenblock K."/>
            <person name="Schneider S."/>
            <person name="Klenk H.-P."/>
            <person name="Eisen J.A."/>
        </authorList>
    </citation>
    <scope>NUCLEOTIDE SEQUENCE [LARGE SCALE GENOMIC DNA]</scope>
    <source>
        <strain evidence="3">DSM 15567 / CIP 107919 / 50-1 BON</strain>
    </source>
</reference>
<dbReference type="GO" id="GO:0046872">
    <property type="term" value="F:metal ion binding"/>
    <property type="evidence" value="ECO:0007669"/>
    <property type="project" value="InterPro"/>
</dbReference>
<dbReference type="EMBL" id="CP002360">
    <property type="protein sequence ID" value="AEE97499.1"/>
    <property type="molecule type" value="Genomic_DNA"/>
</dbReference>
<dbReference type="Gene3D" id="1.20.1260.10">
    <property type="match status" value="1"/>
</dbReference>
<evidence type="ECO:0000313" key="2">
    <source>
        <dbReference type="EMBL" id="AEE97499.1"/>
    </source>
</evidence>
<dbReference type="HOGENOM" id="CLU_125830_0_0_9"/>
<dbReference type="STRING" id="697281.Mahau_2333"/>
<dbReference type="eggNOG" id="COG1633">
    <property type="taxonomic scope" value="Bacteria"/>
</dbReference>
<reference evidence="2 3" key="2">
    <citation type="journal article" date="2011" name="Stand. Genomic Sci.">
        <title>Complete genome sequence of Mahella australiensis type strain (50-1 BON).</title>
        <authorList>
            <person name="Sikorski J."/>
            <person name="Teshima H."/>
            <person name="Nolan M."/>
            <person name="Lucas S."/>
            <person name="Hammon N."/>
            <person name="Deshpande S."/>
            <person name="Cheng J.F."/>
            <person name="Pitluck S."/>
            <person name="Liolios K."/>
            <person name="Pagani I."/>
            <person name="Ivanova N."/>
            <person name="Huntemann M."/>
            <person name="Mavromatis K."/>
            <person name="Ovchinikova G."/>
            <person name="Pati A."/>
            <person name="Tapia R."/>
            <person name="Han C."/>
            <person name="Goodwin L."/>
            <person name="Chen A."/>
            <person name="Palaniappan K."/>
            <person name="Land M."/>
            <person name="Hauser L."/>
            <person name="Ngatchou-Djao O.D."/>
            <person name="Rohde M."/>
            <person name="Pukall R."/>
            <person name="Spring S."/>
            <person name="Abt B."/>
            <person name="Goker M."/>
            <person name="Detter J.C."/>
            <person name="Woyke T."/>
            <person name="Bristow J."/>
            <person name="Markowitz V."/>
            <person name="Hugenholtz P."/>
            <person name="Eisen J.A."/>
            <person name="Kyrpides N.C."/>
            <person name="Klenk H.P."/>
            <person name="Lapidus A."/>
        </authorList>
    </citation>
    <scope>NUCLEOTIDE SEQUENCE [LARGE SCALE GENOMIC DNA]</scope>
    <source>
        <strain evidence="3">DSM 15567 / CIP 107919 / 50-1 BON</strain>
    </source>
</reference>
<dbReference type="InterPro" id="IPR003251">
    <property type="entry name" value="Rr_diiron-bd_dom"/>
</dbReference>
<sequence length="173" mass="20493">MDKMQRILSFAIRLEKQGQNFYSYYKDQVANPSTKKIFEQLAEMEDGHHQMLQDKYDEIYGSSELKVISWVVDTSKYIKHPSIFGNQAQQLPEVEGDDDMSDLAVIRMAYSIESDFVEFYAAAEKEVDDEGAKKLLNTLKQWEEGHKQFFHDRYQQMMRRNWSDMNAFFFPEV</sequence>
<dbReference type="CDD" id="cd01045">
    <property type="entry name" value="Ferritin_like_AB"/>
    <property type="match status" value="1"/>
</dbReference>